<organism evidence="2 3">
    <name type="scientific">Tamlana crocina</name>
    <dbReference type="NCBI Taxonomy" id="393006"/>
    <lineage>
        <taxon>Bacteria</taxon>
        <taxon>Pseudomonadati</taxon>
        <taxon>Bacteroidota</taxon>
        <taxon>Flavobacteriia</taxon>
        <taxon>Flavobacteriales</taxon>
        <taxon>Flavobacteriaceae</taxon>
        <taxon>Tamlana</taxon>
    </lineage>
</organism>
<reference evidence="2 3" key="1">
    <citation type="submission" date="2020-03" db="EMBL/GenBank/DDBJ databases">
        <title>Tamlana sp. nov, isolated from XXX.</title>
        <authorList>
            <person name="Cao W.R."/>
        </authorList>
    </citation>
    <scope>NUCLEOTIDE SEQUENCE [LARGE SCALE GENOMIC DNA]</scope>
    <source>
        <strain evidence="2 3">HST1-43</strain>
    </source>
</reference>
<name>A0ABX1DEW0_9FLAO</name>
<keyword evidence="3" id="KW-1185">Reference proteome</keyword>
<proteinExistence type="predicted"/>
<evidence type="ECO:0000313" key="3">
    <source>
        <dbReference type="Proteomes" id="UP000760545"/>
    </source>
</evidence>
<sequence length="489" mass="56110">MAKKAILFMAFGLFVFSGFAQAITARVISKNNGGPIAYASVKTGAHSGVISNDEGYFTIQNQNAPITISCMGYQNRTLSVQQIQESNFTIELADAVNQLSEVLISNKIPNADSIIAEVRRNISKNYDYDLNRHPIFRRNSEQTNFENLDFEIEKASHISKTNIEKLNANMHTLSQKIRESDMVHFTDIKGELATFNLDSSKLSVQKATKLLDYKNDLSIEDIQQKAQNLVLTYLDTTKTYKLKSGIFKIEDSLSLTDEVLKENNKNEFEVKHLNNDTRHLLRHAQFFENSFLNKITDSNLYEFTFEDITQSNNEPTYIIQFEPRRGKSKHAGKIYVSHSTYAITRLDYGFYKNRHGSKLNLKLLLGVKYIANVDEGTLLFEKNAQNIYHPKYIKQTTGSYFYVSRDLKLIENSTAKHKIGLTFKIEGRNTIKKEMLFSQNSKLSQSEFANIEQTKKGEYQILSKFDKTLWESEDTLEPPEEMKAFEVND</sequence>
<accession>A0ABX1DEW0</accession>
<feature type="signal peptide" evidence="1">
    <location>
        <begin position="1"/>
        <end position="22"/>
    </location>
</feature>
<dbReference type="Proteomes" id="UP000760545">
    <property type="component" value="Unassembled WGS sequence"/>
</dbReference>
<dbReference type="Pfam" id="PF13715">
    <property type="entry name" value="CarbopepD_reg_2"/>
    <property type="match status" value="1"/>
</dbReference>
<dbReference type="EMBL" id="JAAVJS010000017">
    <property type="protein sequence ID" value="NJX16264.1"/>
    <property type="molecule type" value="Genomic_DNA"/>
</dbReference>
<dbReference type="SUPFAM" id="SSF49464">
    <property type="entry name" value="Carboxypeptidase regulatory domain-like"/>
    <property type="match status" value="1"/>
</dbReference>
<evidence type="ECO:0000313" key="2">
    <source>
        <dbReference type="EMBL" id="NJX16264.1"/>
    </source>
</evidence>
<feature type="chain" id="PRO_5046561063" evidence="1">
    <location>
        <begin position="23"/>
        <end position="489"/>
    </location>
</feature>
<evidence type="ECO:0000256" key="1">
    <source>
        <dbReference type="SAM" id="SignalP"/>
    </source>
</evidence>
<dbReference type="RefSeq" id="WP_167918703.1">
    <property type="nucleotide sequence ID" value="NZ_JAAVJS010000017.1"/>
</dbReference>
<keyword evidence="1" id="KW-0732">Signal</keyword>
<gene>
    <name evidence="2" type="ORF">HC176_12275</name>
</gene>
<protein>
    <submittedName>
        <fullName evidence="2">Carboxypeptidase-like regulatory domain-containing protein</fullName>
    </submittedName>
</protein>
<comment type="caution">
    <text evidence="2">The sequence shown here is derived from an EMBL/GenBank/DDBJ whole genome shotgun (WGS) entry which is preliminary data.</text>
</comment>
<dbReference type="InterPro" id="IPR008969">
    <property type="entry name" value="CarboxyPept-like_regulatory"/>
</dbReference>